<evidence type="ECO:0000256" key="1">
    <source>
        <dbReference type="SAM" id="MobiDB-lite"/>
    </source>
</evidence>
<dbReference type="EMBL" id="AP014966">
    <property type="protein sequence ID" value="BAT11424.1"/>
    <property type="molecule type" value="Genomic_DNA"/>
</dbReference>
<reference evidence="2 3" key="2">
    <citation type="journal article" date="2013" name="Plant Cell Physiol.">
        <title>Rice Annotation Project Database (RAP-DB): an integrative and interactive database for rice genomics.</title>
        <authorList>
            <person name="Sakai H."/>
            <person name="Lee S.S."/>
            <person name="Tanaka T."/>
            <person name="Numa H."/>
            <person name="Kim J."/>
            <person name="Kawahara Y."/>
            <person name="Wakimoto H."/>
            <person name="Yang C.C."/>
            <person name="Iwamoto M."/>
            <person name="Abe T."/>
            <person name="Yamada Y."/>
            <person name="Muto A."/>
            <person name="Inokuchi H."/>
            <person name="Ikemura T."/>
            <person name="Matsumoto T."/>
            <person name="Sasaki T."/>
            <person name="Itoh T."/>
        </authorList>
    </citation>
    <scope>NUCLEOTIDE SEQUENCE [LARGE SCALE GENOMIC DNA]</scope>
    <source>
        <strain evidence="3">cv. Nipponbare</strain>
    </source>
</reference>
<gene>
    <name evidence="2" type="ordered locus">Os10g0490534</name>
    <name evidence="2" type="ORF">OSNPB_100490534</name>
</gene>
<organism evidence="2 3">
    <name type="scientific">Oryza sativa subsp. japonica</name>
    <name type="common">Rice</name>
    <dbReference type="NCBI Taxonomy" id="39947"/>
    <lineage>
        <taxon>Eukaryota</taxon>
        <taxon>Viridiplantae</taxon>
        <taxon>Streptophyta</taxon>
        <taxon>Embryophyta</taxon>
        <taxon>Tracheophyta</taxon>
        <taxon>Spermatophyta</taxon>
        <taxon>Magnoliopsida</taxon>
        <taxon>Liliopsida</taxon>
        <taxon>Poales</taxon>
        <taxon>Poaceae</taxon>
        <taxon>BOP clade</taxon>
        <taxon>Oryzoideae</taxon>
        <taxon>Oryzeae</taxon>
        <taxon>Oryzinae</taxon>
        <taxon>Oryza</taxon>
        <taxon>Oryza sativa</taxon>
    </lineage>
</organism>
<proteinExistence type="predicted"/>
<evidence type="ECO:0000313" key="3">
    <source>
        <dbReference type="Proteomes" id="UP000059680"/>
    </source>
</evidence>
<reference evidence="3" key="1">
    <citation type="journal article" date="2005" name="Nature">
        <title>The map-based sequence of the rice genome.</title>
        <authorList>
            <consortium name="International rice genome sequencing project (IRGSP)"/>
            <person name="Matsumoto T."/>
            <person name="Wu J."/>
            <person name="Kanamori H."/>
            <person name="Katayose Y."/>
            <person name="Fujisawa M."/>
            <person name="Namiki N."/>
            <person name="Mizuno H."/>
            <person name="Yamamoto K."/>
            <person name="Antonio B.A."/>
            <person name="Baba T."/>
            <person name="Sakata K."/>
            <person name="Nagamura Y."/>
            <person name="Aoki H."/>
            <person name="Arikawa K."/>
            <person name="Arita K."/>
            <person name="Bito T."/>
            <person name="Chiden Y."/>
            <person name="Fujitsuka N."/>
            <person name="Fukunaka R."/>
            <person name="Hamada M."/>
            <person name="Harada C."/>
            <person name="Hayashi A."/>
            <person name="Hijishita S."/>
            <person name="Honda M."/>
            <person name="Hosokawa S."/>
            <person name="Ichikawa Y."/>
            <person name="Idonuma A."/>
            <person name="Iijima M."/>
            <person name="Ikeda M."/>
            <person name="Ikeno M."/>
            <person name="Ito K."/>
            <person name="Ito S."/>
            <person name="Ito T."/>
            <person name="Ito Y."/>
            <person name="Ito Y."/>
            <person name="Iwabuchi A."/>
            <person name="Kamiya K."/>
            <person name="Karasawa W."/>
            <person name="Kurita K."/>
            <person name="Katagiri S."/>
            <person name="Kikuta A."/>
            <person name="Kobayashi H."/>
            <person name="Kobayashi N."/>
            <person name="Machita K."/>
            <person name="Maehara T."/>
            <person name="Masukawa M."/>
            <person name="Mizubayashi T."/>
            <person name="Mukai Y."/>
            <person name="Nagasaki H."/>
            <person name="Nagata Y."/>
            <person name="Naito S."/>
            <person name="Nakashima M."/>
            <person name="Nakama Y."/>
            <person name="Nakamichi Y."/>
            <person name="Nakamura M."/>
            <person name="Meguro A."/>
            <person name="Negishi M."/>
            <person name="Ohta I."/>
            <person name="Ohta T."/>
            <person name="Okamoto M."/>
            <person name="Ono N."/>
            <person name="Saji S."/>
            <person name="Sakaguchi M."/>
            <person name="Sakai K."/>
            <person name="Shibata M."/>
            <person name="Shimokawa T."/>
            <person name="Song J."/>
            <person name="Takazaki Y."/>
            <person name="Terasawa K."/>
            <person name="Tsugane M."/>
            <person name="Tsuji K."/>
            <person name="Ueda S."/>
            <person name="Waki K."/>
            <person name="Yamagata H."/>
            <person name="Yamamoto M."/>
            <person name="Yamamoto S."/>
            <person name="Yamane H."/>
            <person name="Yoshiki S."/>
            <person name="Yoshihara R."/>
            <person name="Yukawa K."/>
            <person name="Zhong H."/>
            <person name="Yano M."/>
            <person name="Yuan Q."/>
            <person name="Ouyang S."/>
            <person name="Liu J."/>
            <person name="Jones K.M."/>
            <person name="Gansberger K."/>
            <person name="Moffat K."/>
            <person name="Hill J."/>
            <person name="Bera J."/>
            <person name="Fadrosh D."/>
            <person name="Jin S."/>
            <person name="Johri S."/>
            <person name="Kim M."/>
            <person name="Overton L."/>
            <person name="Reardon M."/>
            <person name="Tsitrin T."/>
            <person name="Vuong H."/>
            <person name="Weaver B."/>
            <person name="Ciecko A."/>
            <person name="Tallon L."/>
            <person name="Jackson J."/>
            <person name="Pai G."/>
            <person name="Aken S.V."/>
            <person name="Utterback T."/>
            <person name="Reidmuller S."/>
            <person name="Feldblyum T."/>
            <person name="Hsiao J."/>
            <person name="Zismann V."/>
            <person name="Iobst S."/>
            <person name="de Vazeille A.R."/>
            <person name="Buell C.R."/>
            <person name="Ying K."/>
            <person name="Li Y."/>
            <person name="Lu T."/>
            <person name="Huang Y."/>
            <person name="Zhao Q."/>
            <person name="Feng Q."/>
            <person name="Zhang L."/>
            <person name="Zhu J."/>
            <person name="Weng Q."/>
            <person name="Mu J."/>
            <person name="Lu Y."/>
            <person name="Fan D."/>
            <person name="Liu Y."/>
            <person name="Guan J."/>
            <person name="Zhang Y."/>
            <person name="Yu S."/>
            <person name="Liu X."/>
            <person name="Zhang Y."/>
            <person name="Hong G."/>
            <person name="Han B."/>
            <person name="Choisne N."/>
            <person name="Demange N."/>
            <person name="Orjeda G."/>
            <person name="Samain S."/>
            <person name="Cattolico L."/>
            <person name="Pelletier E."/>
            <person name="Couloux A."/>
            <person name="Segurens B."/>
            <person name="Wincker P."/>
            <person name="D'Hont A."/>
            <person name="Scarpelli C."/>
            <person name="Weissenbach J."/>
            <person name="Salanoubat M."/>
            <person name="Quetier F."/>
            <person name="Yu Y."/>
            <person name="Kim H.R."/>
            <person name="Rambo T."/>
            <person name="Currie J."/>
            <person name="Collura K."/>
            <person name="Luo M."/>
            <person name="Yang T."/>
            <person name="Ammiraju J.S.S."/>
            <person name="Engler F."/>
            <person name="Soderlund C."/>
            <person name="Wing R.A."/>
            <person name="Palmer L.E."/>
            <person name="de la Bastide M."/>
            <person name="Spiegel L."/>
            <person name="Nascimento L."/>
            <person name="Zutavern T."/>
            <person name="O'Shaughnessy A."/>
            <person name="Dike S."/>
            <person name="Dedhia N."/>
            <person name="Preston R."/>
            <person name="Balija V."/>
            <person name="McCombie W.R."/>
            <person name="Chow T."/>
            <person name="Chen H."/>
            <person name="Chung M."/>
            <person name="Chen C."/>
            <person name="Shaw J."/>
            <person name="Wu H."/>
            <person name="Hsiao K."/>
            <person name="Chao Y."/>
            <person name="Chu M."/>
            <person name="Cheng C."/>
            <person name="Hour A."/>
            <person name="Lee P."/>
            <person name="Lin S."/>
            <person name="Lin Y."/>
            <person name="Liou J."/>
            <person name="Liu S."/>
            <person name="Hsing Y."/>
            <person name="Raghuvanshi S."/>
            <person name="Mohanty A."/>
            <person name="Bharti A.K."/>
            <person name="Gaur A."/>
            <person name="Gupta V."/>
            <person name="Kumar D."/>
            <person name="Ravi V."/>
            <person name="Vij S."/>
            <person name="Kapur A."/>
            <person name="Khurana P."/>
            <person name="Khurana P."/>
            <person name="Khurana J.P."/>
            <person name="Tyagi A.K."/>
            <person name="Gaikwad K."/>
            <person name="Singh A."/>
            <person name="Dalal V."/>
            <person name="Srivastava S."/>
            <person name="Dixit A."/>
            <person name="Pal A.K."/>
            <person name="Ghazi I.A."/>
            <person name="Yadav M."/>
            <person name="Pandit A."/>
            <person name="Bhargava A."/>
            <person name="Sureshbabu K."/>
            <person name="Batra K."/>
            <person name="Sharma T.R."/>
            <person name="Mohapatra T."/>
            <person name="Singh N.K."/>
            <person name="Messing J."/>
            <person name="Nelson A.B."/>
            <person name="Fuks G."/>
            <person name="Kavchok S."/>
            <person name="Keizer G."/>
            <person name="Linton E."/>
            <person name="Llaca V."/>
            <person name="Song R."/>
            <person name="Tanyolac B."/>
            <person name="Young S."/>
            <person name="Ho-Il K."/>
            <person name="Hahn J.H."/>
            <person name="Sangsakoo G."/>
            <person name="Vanavichit A."/>
            <person name="de Mattos Luiz.A.T."/>
            <person name="Zimmer P.D."/>
            <person name="Malone G."/>
            <person name="Dellagostin O."/>
            <person name="de Oliveira A.C."/>
            <person name="Bevan M."/>
            <person name="Bancroft I."/>
            <person name="Minx P."/>
            <person name="Cordum H."/>
            <person name="Wilson R."/>
            <person name="Cheng Z."/>
            <person name="Jin W."/>
            <person name="Jiang J."/>
            <person name="Leong S.A."/>
            <person name="Iwama H."/>
            <person name="Gojobori T."/>
            <person name="Itoh T."/>
            <person name="Niimura Y."/>
            <person name="Fujii Y."/>
            <person name="Habara T."/>
            <person name="Sakai H."/>
            <person name="Sato Y."/>
            <person name="Wilson G."/>
            <person name="Kumar K."/>
            <person name="McCouch S."/>
            <person name="Juretic N."/>
            <person name="Hoen D."/>
            <person name="Wright S."/>
            <person name="Bruskiewich R."/>
            <person name="Bureau T."/>
            <person name="Miyao A."/>
            <person name="Hirochika H."/>
            <person name="Nishikawa T."/>
            <person name="Kadowaki K."/>
            <person name="Sugiura M."/>
            <person name="Burr B."/>
            <person name="Sasaki T."/>
        </authorList>
    </citation>
    <scope>NUCLEOTIDE SEQUENCE [LARGE SCALE GENOMIC DNA]</scope>
    <source>
        <strain evidence="3">cv. Nipponbare</strain>
    </source>
</reference>
<feature type="compositionally biased region" description="Low complexity" evidence="1">
    <location>
        <begin position="62"/>
        <end position="78"/>
    </location>
</feature>
<reference evidence="2 3" key="3">
    <citation type="journal article" date="2013" name="Rice">
        <title>Improvement of the Oryza sativa Nipponbare reference genome using next generation sequence and optical map data.</title>
        <authorList>
            <person name="Kawahara Y."/>
            <person name="de la Bastide M."/>
            <person name="Hamilton J.P."/>
            <person name="Kanamori H."/>
            <person name="McCombie W.R."/>
            <person name="Ouyang S."/>
            <person name="Schwartz D.C."/>
            <person name="Tanaka T."/>
            <person name="Wu J."/>
            <person name="Zhou S."/>
            <person name="Childs K.L."/>
            <person name="Davidson R.M."/>
            <person name="Lin H."/>
            <person name="Quesada-Ocampo L."/>
            <person name="Vaillancourt B."/>
            <person name="Sakai H."/>
            <person name="Lee S.S."/>
            <person name="Kim J."/>
            <person name="Numa H."/>
            <person name="Itoh T."/>
            <person name="Buell C.R."/>
            <person name="Matsumoto T."/>
        </authorList>
    </citation>
    <scope>NUCLEOTIDE SEQUENCE [LARGE SCALE GENOMIC DNA]</scope>
    <source>
        <strain evidence="3">cv. Nipponbare</strain>
    </source>
</reference>
<feature type="non-terminal residue" evidence="2">
    <location>
        <position position="1"/>
    </location>
</feature>
<feature type="region of interest" description="Disordered" evidence="1">
    <location>
        <begin position="1"/>
        <end position="20"/>
    </location>
</feature>
<dbReference type="Proteomes" id="UP000059680">
    <property type="component" value="Chromosome 10"/>
</dbReference>
<sequence length="126" mass="13317">HARVEPKLLPHHRRPADGVVPARRREPVLLAAPVHGVAIVHHPGDHGRSSARRAGDGEDADPPVAAAAAAAEAQPPGGQRDHQLRVPVEAHVAGRGDASVVLAVVEHLQRQDRRRRPGRSTPAAST</sequence>
<feature type="region of interest" description="Disordered" evidence="1">
    <location>
        <begin position="107"/>
        <end position="126"/>
    </location>
</feature>
<protein>
    <submittedName>
        <fullName evidence="2">Os10g0490534 protein</fullName>
    </submittedName>
</protein>
<feature type="compositionally biased region" description="Basic and acidic residues" evidence="1">
    <location>
        <begin position="42"/>
        <end position="56"/>
    </location>
</feature>
<name>A0A0P0XW34_ORYSJ</name>
<accession>A0A0P0XW34</accession>
<evidence type="ECO:0000313" key="2">
    <source>
        <dbReference type="EMBL" id="BAT11424.1"/>
    </source>
</evidence>
<dbReference type="Gramene" id="Os10t0490534-00">
    <property type="protein sequence ID" value="Os10t0490534-00"/>
    <property type="gene ID" value="Os10g0490534"/>
</dbReference>
<dbReference type="InParanoid" id="A0A0P0XW34"/>
<feature type="region of interest" description="Disordered" evidence="1">
    <location>
        <begin position="39"/>
        <end position="83"/>
    </location>
</feature>
<dbReference type="PaxDb" id="39947-A0A0P0XW34"/>
<dbReference type="AlphaFoldDB" id="A0A0P0XW34"/>
<keyword evidence="3" id="KW-1185">Reference proteome</keyword>